<name>A0A1F6E2K5_9BACT</name>
<dbReference type="InterPro" id="IPR036691">
    <property type="entry name" value="Endo/exonu/phosph_ase_sf"/>
</dbReference>
<dbReference type="InterPro" id="IPR005135">
    <property type="entry name" value="Endo/exonuclease/phosphatase"/>
</dbReference>
<evidence type="ECO:0000259" key="1">
    <source>
        <dbReference type="Pfam" id="PF03372"/>
    </source>
</evidence>
<dbReference type="Pfam" id="PF03372">
    <property type="entry name" value="Exo_endo_phos"/>
    <property type="match status" value="1"/>
</dbReference>
<dbReference type="Proteomes" id="UP000178572">
    <property type="component" value="Unassembled WGS sequence"/>
</dbReference>
<reference evidence="2 3" key="1">
    <citation type="journal article" date="2016" name="Nat. Commun.">
        <title>Thousands of microbial genomes shed light on interconnected biogeochemical processes in an aquifer system.</title>
        <authorList>
            <person name="Anantharaman K."/>
            <person name="Brown C.T."/>
            <person name="Hug L.A."/>
            <person name="Sharon I."/>
            <person name="Castelle C.J."/>
            <person name="Probst A.J."/>
            <person name="Thomas B.C."/>
            <person name="Singh A."/>
            <person name="Wilkins M.J."/>
            <person name="Karaoz U."/>
            <person name="Brodie E.L."/>
            <person name="Williams K.H."/>
            <person name="Hubbard S.S."/>
            <person name="Banfield J.F."/>
        </authorList>
    </citation>
    <scope>NUCLEOTIDE SEQUENCE [LARGE SCALE GENOMIC DNA]</scope>
</reference>
<dbReference type="SUPFAM" id="SSF56219">
    <property type="entry name" value="DNase I-like"/>
    <property type="match status" value="1"/>
</dbReference>
<sequence>MSVWKSSSIKLVSLNIEKSKHLDRVLPFLARRLPDVFCVQELFERDIRLFSDMLGGDSAYVPMTRRVNETPPEPQGIGIFSRLPILGKQVRYYQRTPGRIPDSDTRDRSTFRDNDYVVLAADVEKDGTPFRIATTHFTWTPDGKPDDLQRAHVGKLLAILERLGEFVACGDFNAPRGGEIFGMLAARYKDNIPARYATSIDVSLHRAGRTKPRELEDKMVDGLFSTPGYAVSDVELACGVSDHCAIVASVAKARP</sequence>
<dbReference type="AlphaFoldDB" id="A0A1F6E2K5"/>
<dbReference type="GO" id="GO:0003824">
    <property type="term" value="F:catalytic activity"/>
    <property type="evidence" value="ECO:0007669"/>
    <property type="project" value="InterPro"/>
</dbReference>
<feature type="domain" description="Endonuclease/exonuclease/phosphatase" evidence="1">
    <location>
        <begin position="13"/>
        <end position="190"/>
    </location>
</feature>
<gene>
    <name evidence="2" type="ORF">A3C21_02025</name>
</gene>
<evidence type="ECO:0000313" key="3">
    <source>
        <dbReference type="Proteomes" id="UP000178572"/>
    </source>
</evidence>
<accession>A0A1F6E2K5</accession>
<protein>
    <recommendedName>
        <fullName evidence="1">Endonuclease/exonuclease/phosphatase domain-containing protein</fullName>
    </recommendedName>
</protein>
<evidence type="ECO:0000313" key="2">
    <source>
        <dbReference type="EMBL" id="OGG67462.1"/>
    </source>
</evidence>
<dbReference type="EMBL" id="MFLN01000008">
    <property type="protein sequence ID" value="OGG67462.1"/>
    <property type="molecule type" value="Genomic_DNA"/>
</dbReference>
<dbReference type="STRING" id="1798500.A3C21_02025"/>
<proteinExistence type="predicted"/>
<dbReference type="Gene3D" id="3.60.10.10">
    <property type="entry name" value="Endonuclease/exonuclease/phosphatase"/>
    <property type="match status" value="1"/>
</dbReference>
<comment type="caution">
    <text evidence="2">The sequence shown here is derived from an EMBL/GenBank/DDBJ whole genome shotgun (WGS) entry which is preliminary data.</text>
</comment>
<organism evidence="2 3">
    <name type="scientific">Candidatus Kaiserbacteria bacterium RIFCSPHIGHO2_02_FULL_59_21</name>
    <dbReference type="NCBI Taxonomy" id="1798500"/>
    <lineage>
        <taxon>Bacteria</taxon>
        <taxon>Candidatus Kaiseribacteriota</taxon>
    </lineage>
</organism>